<dbReference type="AlphaFoldDB" id="A0A2R6XXF7"/>
<proteinExistence type="predicted"/>
<comment type="caution">
    <text evidence="1">The sequence shown here is derived from an EMBL/GenBank/DDBJ whole genome shotgun (WGS) entry which is preliminary data.</text>
</comment>
<organism evidence="1 2">
    <name type="scientific">Candidatus Carbonibacillus altaicus</name>
    <dbReference type="NCBI Taxonomy" id="2163959"/>
    <lineage>
        <taxon>Bacteria</taxon>
        <taxon>Bacillati</taxon>
        <taxon>Bacillota</taxon>
        <taxon>Bacilli</taxon>
        <taxon>Bacillales</taxon>
        <taxon>Candidatus Carbonibacillus</taxon>
    </lineage>
</organism>
<dbReference type="EMBL" id="PEBX01000191">
    <property type="protein sequence ID" value="PTQ55114.1"/>
    <property type="molecule type" value="Genomic_DNA"/>
</dbReference>
<reference evidence="2" key="1">
    <citation type="journal article" date="2018" name="Sci. Rep.">
        <title>Lignite coal burning seam in the remote Altai Mountains harbors a hydrogen-driven thermophilic microbial community.</title>
        <authorList>
            <person name="Kadnikov V.V."/>
            <person name="Mardanov A.V."/>
            <person name="Ivasenko D.A."/>
            <person name="Antsiferov D.V."/>
            <person name="Beletsky A.V."/>
            <person name="Karnachuk O.V."/>
            <person name="Ravin N.V."/>
        </authorList>
    </citation>
    <scope>NUCLEOTIDE SEQUENCE [LARGE SCALE GENOMIC DNA]</scope>
</reference>
<sequence>MTPAGRRILDYAGKIIRLLSEAEKKIGSRRRRKRRIKLQGFYHMVF</sequence>
<evidence type="ECO:0000313" key="1">
    <source>
        <dbReference type="EMBL" id="PTQ55114.1"/>
    </source>
</evidence>
<evidence type="ECO:0000313" key="2">
    <source>
        <dbReference type="Proteomes" id="UP000244338"/>
    </source>
</evidence>
<gene>
    <name evidence="1" type="ORF">BSOLF_0232</name>
</gene>
<protein>
    <submittedName>
        <fullName evidence="1">Uncharacterized protein</fullName>
    </submittedName>
</protein>
<name>A0A2R6XXF7_9BACL</name>
<accession>A0A2R6XXF7</accession>
<dbReference type="Proteomes" id="UP000244338">
    <property type="component" value="Unassembled WGS sequence"/>
</dbReference>